<accession>A0A2P4Q5M5</accession>
<dbReference type="VEuPathDB" id="FungiDB:RhiirFUN_008939"/>
<gene>
    <name evidence="1" type="ORF">GLOIN_2v1591699</name>
</gene>
<keyword evidence="2" id="KW-1185">Reference proteome</keyword>
<dbReference type="AlphaFoldDB" id="A0A2P4Q5M5"/>
<reference evidence="1 2" key="1">
    <citation type="journal article" date="2013" name="Proc. Natl. Acad. Sci. U.S.A.">
        <title>Genome of an arbuscular mycorrhizal fungus provides insight into the oldest plant symbiosis.</title>
        <authorList>
            <person name="Tisserant E."/>
            <person name="Malbreil M."/>
            <person name="Kuo A."/>
            <person name="Kohler A."/>
            <person name="Symeonidi A."/>
            <person name="Balestrini R."/>
            <person name="Charron P."/>
            <person name="Duensing N."/>
            <person name="Frei Dit Frey N."/>
            <person name="Gianinazzi-Pearson V."/>
            <person name="Gilbert L.B."/>
            <person name="Handa Y."/>
            <person name="Herr J.R."/>
            <person name="Hijri M."/>
            <person name="Koul R."/>
            <person name="Kawaguchi M."/>
            <person name="Krajinski F."/>
            <person name="Lammers P.J."/>
            <person name="Masclaux F.G."/>
            <person name="Murat C."/>
            <person name="Morin E."/>
            <person name="Ndikumana S."/>
            <person name="Pagni M."/>
            <person name="Petitpierre D."/>
            <person name="Requena N."/>
            <person name="Rosikiewicz P."/>
            <person name="Riley R."/>
            <person name="Saito K."/>
            <person name="San Clemente H."/>
            <person name="Shapiro H."/>
            <person name="van Tuinen D."/>
            <person name="Becard G."/>
            <person name="Bonfante P."/>
            <person name="Paszkowski U."/>
            <person name="Shachar-Hill Y.Y."/>
            <person name="Tuskan G.A."/>
            <person name="Young P.W."/>
            <person name="Sanders I.R."/>
            <person name="Henrissat B."/>
            <person name="Rensing S.A."/>
            <person name="Grigoriev I.V."/>
            <person name="Corradi N."/>
            <person name="Roux C."/>
            <person name="Martin F."/>
        </authorList>
    </citation>
    <scope>NUCLEOTIDE SEQUENCE [LARGE SCALE GENOMIC DNA]</scope>
    <source>
        <strain evidence="1 2">DAOM 197198</strain>
    </source>
</reference>
<evidence type="ECO:0000313" key="2">
    <source>
        <dbReference type="Proteomes" id="UP000018888"/>
    </source>
</evidence>
<reference evidence="1 2" key="2">
    <citation type="journal article" date="2018" name="New Phytol.">
        <title>High intraspecific genome diversity in the model arbuscular mycorrhizal symbiont Rhizophagus irregularis.</title>
        <authorList>
            <person name="Chen E.C.H."/>
            <person name="Morin E."/>
            <person name="Beaudet D."/>
            <person name="Noel J."/>
            <person name="Yildirir G."/>
            <person name="Ndikumana S."/>
            <person name="Charron P."/>
            <person name="St-Onge C."/>
            <person name="Giorgi J."/>
            <person name="Kruger M."/>
            <person name="Marton T."/>
            <person name="Ropars J."/>
            <person name="Grigoriev I.V."/>
            <person name="Hainaut M."/>
            <person name="Henrissat B."/>
            <person name="Roux C."/>
            <person name="Martin F."/>
            <person name="Corradi N."/>
        </authorList>
    </citation>
    <scope>NUCLEOTIDE SEQUENCE [LARGE SCALE GENOMIC DNA]</scope>
    <source>
        <strain evidence="1 2">DAOM 197198</strain>
    </source>
</reference>
<protein>
    <submittedName>
        <fullName evidence="1">Uncharacterized protein</fullName>
    </submittedName>
</protein>
<dbReference type="SUPFAM" id="SSF52266">
    <property type="entry name" value="SGNH hydrolase"/>
    <property type="match status" value="1"/>
</dbReference>
<dbReference type="InterPro" id="IPR036514">
    <property type="entry name" value="SGNH_hydro_sf"/>
</dbReference>
<comment type="caution">
    <text evidence="1">The sequence shown here is derived from an EMBL/GenBank/DDBJ whole genome shotgun (WGS) entry which is preliminary data.</text>
</comment>
<proteinExistence type="predicted"/>
<organism evidence="1 2">
    <name type="scientific">Rhizophagus irregularis (strain DAOM 181602 / DAOM 197198 / MUCL 43194)</name>
    <name type="common">Arbuscular mycorrhizal fungus</name>
    <name type="synonym">Glomus intraradices</name>
    <dbReference type="NCBI Taxonomy" id="747089"/>
    <lineage>
        <taxon>Eukaryota</taxon>
        <taxon>Fungi</taxon>
        <taxon>Fungi incertae sedis</taxon>
        <taxon>Mucoromycota</taxon>
        <taxon>Glomeromycotina</taxon>
        <taxon>Glomeromycetes</taxon>
        <taxon>Glomerales</taxon>
        <taxon>Glomeraceae</taxon>
        <taxon>Rhizophagus</taxon>
    </lineage>
</organism>
<dbReference type="EMBL" id="AUPC02000090">
    <property type="protein sequence ID" value="POG72888.1"/>
    <property type="molecule type" value="Genomic_DNA"/>
</dbReference>
<evidence type="ECO:0000313" key="1">
    <source>
        <dbReference type="EMBL" id="POG72888.1"/>
    </source>
</evidence>
<sequence length="379" mass="44676">MDQGDYKVQVRLTFYDYTEIYSFESDEIPDPRLSPKVKIIDRVIVNGSFTFKVEQSPLWDRLKPELPDSCSDISILRGRWTGDLSQFIPYNCIIPKNPDKNFLEIQVFNKGYPKFIDYNNLPFRYTWIRFLGDSNTRRLFNKVQGKIGGSCIAIKDGQNKSKNTQYFCKANYTQTDFLGEKDPRPREIYLTYEWYFPESNYSLETLLSNTFEQSCKQYDKCMENIQCDSNTISSKNICSTKQADYTFISIGSHTPGWNVESNDKYLEKIFQQIHDANYREKLTFITTNVVNINKIPEYYKNQYLIRNNFRITKVNELLKKYVDKSQKDGYNNIDLLDFFGTTQPICEYSGDAVHYKDSVYQEQTRLVLDRLVSYIKTIH</sequence>
<dbReference type="Gene3D" id="3.40.50.1110">
    <property type="entry name" value="SGNH hydrolase"/>
    <property type="match status" value="1"/>
</dbReference>
<dbReference type="Proteomes" id="UP000018888">
    <property type="component" value="Unassembled WGS sequence"/>
</dbReference>
<name>A0A2P4Q5M5_RHIID</name>